<accession>X6NFX2</accession>
<gene>
    <name evidence="2" type="ORF">RFI_12497</name>
</gene>
<dbReference type="Proteomes" id="UP000023152">
    <property type="component" value="Unassembled WGS sequence"/>
</dbReference>
<sequence>MNKFQFAKSIANKVQITLPSAASTTPTRISPTHTDIVTPSIATTMTATTRAPISSSSSSSSSSSTATLTSTRGGAVQVVAGGPSTYLNASSHTRSEGRPQSSLCMDEVNADEESNANGSVNGYRTQMIQLLKAPDFWESVFDGINSSSSSSSFRCDFREKLQTKSALQVIAKLRQMPLSTVHSQDKAVAILSGHSFADLQQIIPRPTKNIIADLFHVHLQDVPDLYKGVVIDGLPPSITGDDKILLDIDSNALANVPVDSIEVVGKHTHRLQISFEQLLTSEEINELRQLLKSFLKDELQMDRHTLSRVLISPHTEETWKELLDMEANPQADHDAYPHTDSGSDVDADADADAKIHPNPNISIGDDDNDGDDGHRSVGAKSQSQPQMQAQTQVQTQVQSQTLAQIQDTNTPNEGKKRTNDEGEKKDKRDGGRSVSSRSNT</sequence>
<feature type="region of interest" description="Disordered" evidence="1">
    <location>
        <begin position="22"/>
        <end position="41"/>
    </location>
</feature>
<feature type="region of interest" description="Disordered" evidence="1">
    <location>
        <begin position="48"/>
        <end position="102"/>
    </location>
</feature>
<feature type="compositionally biased region" description="Polar residues" evidence="1">
    <location>
        <begin position="22"/>
        <end position="37"/>
    </location>
</feature>
<feature type="compositionally biased region" description="Polar residues" evidence="1">
    <location>
        <begin position="85"/>
        <end position="102"/>
    </location>
</feature>
<dbReference type="EMBL" id="ASPP01009071">
    <property type="protein sequence ID" value="ETO24659.1"/>
    <property type="molecule type" value="Genomic_DNA"/>
</dbReference>
<proteinExistence type="predicted"/>
<feature type="compositionally biased region" description="Low complexity" evidence="1">
    <location>
        <begin position="379"/>
        <end position="406"/>
    </location>
</feature>
<feature type="compositionally biased region" description="Low complexity" evidence="1">
    <location>
        <begin position="48"/>
        <end position="71"/>
    </location>
</feature>
<keyword evidence="3" id="KW-1185">Reference proteome</keyword>
<evidence type="ECO:0000313" key="2">
    <source>
        <dbReference type="EMBL" id="ETO24659.1"/>
    </source>
</evidence>
<protein>
    <submittedName>
        <fullName evidence="2">Sjogrens syndrome scleroderma autoantigen 1</fullName>
    </submittedName>
</protein>
<evidence type="ECO:0000256" key="1">
    <source>
        <dbReference type="SAM" id="MobiDB-lite"/>
    </source>
</evidence>
<reference evidence="2 3" key="1">
    <citation type="journal article" date="2013" name="Curr. Biol.">
        <title>The Genome of the Foraminiferan Reticulomyxa filosa.</title>
        <authorList>
            <person name="Glockner G."/>
            <person name="Hulsmann N."/>
            <person name="Schleicher M."/>
            <person name="Noegel A.A."/>
            <person name="Eichinger L."/>
            <person name="Gallinger C."/>
            <person name="Pawlowski J."/>
            <person name="Sierra R."/>
            <person name="Euteneuer U."/>
            <person name="Pillet L."/>
            <person name="Moustafa A."/>
            <person name="Platzer M."/>
            <person name="Groth M."/>
            <person name="Szafranski K."/>
            <person name="Schliwa M."/>
        </authorList>
    </citation>
    <scope>NUCLEOTIDE SEQUENCE [LARGE SCALE GENOMIC DNA]</scope>
</reference>
<feature type="compositionally biased region" description="Basic and acidic residues" evidence="1">
    <location>
        <begin position="413"/>
        <end position="431"/>
    </location>
</feature>
<name>X6NFX2_RETFI</name>
<dbReference type="AlphaFoldDB" id="X6NFX2"/>
<evidence type="ECO:0000313" key="3">
    <source>
        <dbReference type="Proteomes" id="UP000023152"/>
    </source>
</evidence>
<comment type="caution">
    <text evidence="2">The sequence shown here is derived from an EMBL/GenBank/DDBJ whole genome shotgun (WGS) entry which is preliminary data.</text>
</comment>
<feature type="region of interest" description="Disordered" evidence="1">
    <location>
        <begin position="330"/>
        <end position="440"/>
    </location>
</feature>
<organism evidence="2 3">
    <name type="scientific">Reticulomyxa filosa</name>
    <dbReference type="NCBI Taxonomy" id="46433"/>
    <lineage>
        <taxon>Eukaryota</taxon>
        <taxon>Sar</taxon>
        <taxon>Rhizaria</taxon>
        <taxon>Retaria</taxon>
        <taxon>Foraminifera</taxon>
        <taxon>Monothalamids</taxon>
        <taxon>Reticulomyxidae</taxon>
        <taxon>Reticulomyxa</taxon>
    </lineage>
</organism>